<dbReference type="OrthoDB" id="9804759at2"/>
<dbReference type="Gene3D" id="3.30.530.20">
    <property type="match status" value="1"/>
</dbReference>
<proteinExistence type="inferred from homology"/>
<evidence type="ECO:0000313" key="3">
    <source>
        <dbReference type="EMBL" id="PKU25385.1"/>
    </source>
</evidence>
<dbReference type="Proteomes" id="UP000233293">
    <property type="component" value="Unassembled WGS sequence"/>
</dbReference>
<dbReference type="PANTHER" id="PTHR12901:SF10">
    <property type="entry name" value="COENZYME Q-BINDING PROTEIN COQ10, MITOCHONDRIAL"/>
    <property type="match status" value="1"/>
</dbReference>
<sequence length="152" mass="16903">MDHKVSAGTSVVGGWELAFPRYTPAQLFALASDIESYPFFVPGCVAARIIERRDNLWRVDNVFAFGPVRHRFISHAELNPPDGLEITSTDGPWKSFRLSWQFAPLEEGCQLGCRFAAEFRSGVVATIASLGQHGAERRIMGAFERRAKALYG</sequence>
<dbReference type="InterPro" id="IPR044996">
    <property type="entry name" value="COQ10-like"/>
</dbReference>
<dbReference type="GO" id="GO:0045333">
    <property type="term" value="P:cellular respiration"/>
    <property type="evidence" value="ECO:0007669"/>
    <property type="project" value="InterPro"/>
</dbReference>
<dbReference type="CDD" id="cd07813">
    <property type="entry name" value="COQ10p_like"/>
    <property type="match status" value="1"/>
</dbReference>
<dbReference type="GO" id="GO:0048039">
    <property type="term" value="F:ubiquinone binding"/>
    <property type="evidence" value="ECO:0007669"/>
    <property type="project" value="InterPro"/>
</dbReference>
<accession>A0A2N3PYD0</accession>
<gene>
    <name evidence="3" type="ORF">CWS72_07285</name>
</gene>
<feature type="domain" description="Coenzyme Q-binding protein COQ10 START" evidence="2">
    <location>
        <begin position="22"/>
        <end position="143"/>
    </location>
</feature>
<comment type="caution">
    <text evidence="3">The sequence shown here is derived from an EMBL/GenBank/DDBJ whole genome shotgun (WGS) entry which is preliminary data.</text>
</comment>
<organism evidence="3 4">
    <name type="scientific">Telmatospirillum siberiense</name>
    <dbReference type="NCBI Taxonomy" id="382514"/>
    <lineage>
        <taxon>Bacteria</taxon>
        <taxon>Pseudomonadati</taxon>
        <taxon>Pseudomonadota</taxon>
        <taxon>Alphaproteobacteria</taxon>
        <taxon>Rhodospirillales</taxon>
        <taxon>Rhodospirillaceae</taxon>
        <taxon>Telmatospirillum</taxon>
    </lineage>
</organism>
<evidence type="ECO:0000256" key="1">
    <source>
        <dbReference type="ARBA" id="ARBA00008918"/>
    </source>
</evidence>
<dbReference type="AlphaFoldDB" id="A0A2N3PYD0"/>
<evidence type="ECO:0000313" key="4">
    <source>
        <dbReference type="Proteomes" id="UP000233293"/>
    </source>
</evidence>
<dbReference type="Pfam" id="PF03364">
    <property type="entry name" value="Polyketide_cyc"/>
    <property type="match status" value="1"/>
</dbReference>
<dbReference type="PANTHER" id="PTHR12901">
    <property type="entry name" value="SPERM PROTEIN HOMOLOG"/>
    <property type="match status" value="1"/>
</dbReference>
<keyword evidence="4" id="KW-1185">Reference proteome</keyword>
<dbReference type="InterPro" id="IPR005031">
    <property type="entry name" value="COQ10_START"/>
</dbReference>
<evidence type="ECO:0000259" key="2">
    <source>
        <dbReference type="Pfam" id="PF03364"/>
    </source>
</evidence>
<reference evidence="4" key="1">
    <citation type="submission" date="2017-12" db="EMBL/GenBank/DDBJ databases">
        <title>Draft genome sequence of Telmatospirillum siberiense 26-4b1T, an acidotolerant peatland alphaproteobacterium potentially involved in sulfur cycling.</title>
        <authorList>
            <person name="Hausmann B."/>
            <person name="Pjevac P."/>
            <person name="Schreck K."/>
            <person name="Herbold C.W."/>
            <person name="Daims H."/>
            <person name="Wagner M."/>
            <person name="Pester M."/>
            <person name="Loy A."/>
        </authorList>
    </citation>
    <scope>NUCLEOTIDE SEQUENCE [LARGE SCALE GENOMIC DNA]</scope>
    <source>
        <strain evidence="4">26-4b1</strain>
    </source>
</reference>
<name>A0A2N3PYD0_9PROT</name>
<dbReference type="RefSeq" id="WP_101249909.1">
    <property type="nucleotide sequence ID" value="NZ_PIUM01000005.1"/>
</dbReference>
<dbReference type="InterPro" id="IPR023393">
    <property type="entry name" value="START-like_dom_sf"/>
</dbReference>
<protein>
    <submittedName>
        <fullName evidence="3">Ubiquinone-binding protein</fullName>
    </submittedName>
</protein>
<keyword evidence="3" id="KW-0830">Ubiquinone</keyword>
<dbReference type="EMBL" id="PIUM01000005">
    <property type="protein sequence ID" value="PKU25385.1"/>
    <property type="molecule type" value="Genomic_DNA"/>
</dbReference>
<comment type="similarity">
    <text evidence="1">Belongs to the ribosome association toxin RatA family.</text>
</comment>
<dbReference type="SUPFAM" id="SSF55961">
    <property type="entry name" value="Bet v1-like"/>
    <property type="match status" value="1"/>
</dbReference>